<keyword evidence="5 10" id="KW-1133">Transmembrane helix</keyword>
<name>A0ABM4U0D0_DROSZ</name>
<dbReference type="SUPFAM" id="SSF53850">
    <property type="entry name" value="Periplasmic binding protein-like II"/>
    <property type="match status" value="1"/>
</dbReference>
<evidence type="ECO:0000256" key="1">
    <source>
        <dbReference type="ARBA" id="ARBA00004651"/>
    </source>
</evidence>
<feature type="transmembrane region" description="Helical" evidence="10">
    <location>
        <begin position="678"/>
        <end position="701"/>
    </location>
</feature>
<evidence type="ECO:0000256" key="7">
    <source>
        <dbReference type="ARBA" id="ARBA00023170"/>
    </source>
</evidence>
<evidence type="ECO:0000256" key="2">
    <source>
        <dbReference type="ARBA" id="ARBA00008685"/>
    </source>
</evidence>
<keyword evidence="6 10" id="KW-0472">Membrane</keyword>
<keyword evidence="8" id="KW-0325">Glycoprotein</keyword>
<feature type="compositionally biased region" description="Low complexity" evidence="9">
    <location>
        <begin position="716"/>
        <end position="726"/>
    </location>
</feature>
<organism evidence="13 14">
    <name type="scientific">Drosophila suzukii</name>
    <name type="common">Spotted-wing drosophila fruit fly</name>
    <dbReference type="NCBI Taxonomy" id="28584"/>
    <lineage>
        <taxon>Eukaryota</taxon>
        <taxon>Metazoa</taxon>
        <taxon>Ecdysozoa</taxon>
        <taxon>Arthropoda</taxon>
        <taxon>Hexapoda</taxon>
        <taxon>Insecta</taxon>
        <taxon>Pterygota</taxon>
        <taxon>Neoptera</taxon>
        <taxon>Endopterygota</taxon>
        <taxon>Diptera</taxon>
        <taxon>Brachycera</taxon>
        <taxon>Muscomorpha</taxon>
        <taxon>Ephydroidea</taxon>
        <taxon>Drosophilidae</taxon>
        <taxon>Drosophila</taxon>
        <taxon>Sophophora</taxon>
    </lineage>
</organism>
<proteinExistence type="inferred from homology"/>
<feature type="compositionally biased region" description="Basic and acidic residues" evidence="9">
    <location>
        <begin position="835"/>
        <end position="844"/>
    </location>
</feature>
<feature type="domain" description="Ionotropic glutamate receptor C-terminal" evidence="12">
    <location>
        <begin position="403"/>
        <end position="685"/>
    </location>
</feature>
<evidence type="ECO:0000259" key="12">
    <source>
        <dbReference type="Pfam" id="PF00060"/>
    </source>
</evidence>
<dbReference type="Proteomes" id="UP001652628">
    <property type="component" value="Chromosome 2L"/>
</dbReference>
<dbReference type="InterPro" id="IPR052192">
    <property type="entry name" value="Insect_Ionotropic_Sensory_Rcpt"/>
</dbReference>
<dbReference type="Pfam" id="PF00060">
    <property type="entry name" value="Lig_chan"/>
    <property type="match status" value="1"/>
</dbReference>
<feature type="region of interest" description="Disordered" evidence="9">
    <location>
        <begin position="716"/>
        <end position="753"/>
    </location>
</feature>
<keyword evidence="13" id="KW-1185">Reference proteome</keyword>
<dbReference type="RefSeq" id="XP_070855658.1">
    <property type="nucleotide sequence ID" value="XM_070999557.1"/>
</dbReference>
<evidence type="ECO:0000256" key="10">
    <source>
        <dbReference type="SAM" id="Phobius"/>
    </source>
</evidence>
<reference evidence="14" key="1">
    <citation type="submission" date="2025-08" db="UniProtKB">
        <authorList>
            <consortium name="RefSeq"/>
        </authorList>
    </citation>
    <scope>IDENTIFICATION</scope>
</reference>
<evidence type="ECO:0000256" key="4">
    <source>
        <dbReference type="ARBA" id="ARBA00022692"/>
    </source>
</evidence>
<evidence type="ECO:0000256" key="6">
    <source>
        <dbReference type="ARBA" id="ARBA00023136"/>
    </source>
</evidence>
<dbReference type="Gene3D" id="3.40.190.10">
    <property type="entry name" value="Periplasmic binding protein-like II"/>
    <property type="match status" value="1"/>
</dbReference>
<dbReference type="InterPro" id="IPR001320">
    <property type="entry name" value="Iontro_rcpt_C"/>
</dbReference>
<keyword evidence="4 10" id="KW-0812">Transmembrane</keyword>
<dbReference type="PANTHER" id="PTHR42643:SF24">
    <property type="entry name" value="IONOTROPIC RECEPTOR 60A"/>
    <property type="match status" value="1"/>
</dbReference>
<sequence>MSRTWIIWVLLTTQWIASRGAYESDYQEKCISRRLMNRYQLNEEIYGRRSCDLKNQNRQKRRVDPTFHGNPKPRRELLASKFHVNSYNFDQTNSLVGLVNKIAQEYLNKCPPVIYYDSFVEKSDGLILENLFKTIPITFYHGEINAGYEAKNARFTSHIDSNCKSYILFLSDPLMTRKILGAQTESRVVLVSRSTQWRLRDFLSSELSSNIVNLLVIGESLMADPMRERPYVLYTHKLYADGLGSNTPVVLTSWIKGALSRPHINLFPPKFQFGFAGHRFQISAANQPPFIFRIRTLDSSGMGQLRWDGVEFRLLSMISKRLNFSVDITETPTRAFSRGVVNAIQEQIVERAVDIGMSGIYITEERLRDSDMSVGHSRDCAAFITLASKALPKYRAIMGPFQWPVWVALICVYLGGIFPIVFTNRLTLSHLMGNWGEVENMFWYVFGMFTNAFTFTGKYSWSNTQKNSTRILIGAYWLFTIIITSCYTGSIIAFVTLPAFPDTVDSVLDLLGLFFRVGTLDNGGWETWFQNSTHIPTSRLYKKMEFVGTLEEGIGNVTQSFFWNYAFLGSKSQLEYLVQSNFSDENISRRSALHLSEECFALFQIGFLFPRESVYKRKIDSMILLAQQSGLIAKINNEVSWVMQRSSSGRLLQASSSNSLREIIQEERQLTTADTEGMFLLMALGYFLGASALVSEIVGGITNKCRQIIKRSRKSASSSWSSRHSSATCGAEKRTEAEQLAHDERKATRRDAAEDCQKMSFGMREFNLTRTTLRELYGSYGRPDQSNGQRTVDNPTLPSSPENLIYLEDEESREAIASLERLDDFMTQMVGETDPQPHEFRPDELFGPNPEHGEVPENR</sequence>
<feature type="transmembrane region" description="Helical" evidence="10">
    <location>
        <begin position="442"/>
        <end position="461"/>
    </location>
</feature>
<keyword evidence="7 14" id="KW-0675">Receptor</keyword>
<comment type="subcellular location">
    <subcellularLocation>
        <location evidence="1">Cell membrane</location>
        <topology evidence="1">Multi-pass membrane protein</topology>
    </subcellularLocation>
</comment>
<feature type="region of interest" description="Disordered" evidence="9">
    <location>
        <begin position="778"/>
        <end position="802"/>
    </location>
</feature>
<evidence type="ECO:0000256" key="5">
    <source>
        <dbReference type="ARBA" id="ARBA00022989"/>
    </source>
</evidence>
<keyword evidence="11" id="KW-0732">Signal</keyword>
<feature type="signal peptide" evidence="11">
    <location>
        <begin position="1"/>
        <end position="20"/>
    </location>
</feature>
<evidence type="ECO:0000313" key="13">
    <source>
        <dbReference type="Proteomes" id="UP001652628"/>
    </source>
</evidence>
<keyword evidence="3" id="KW-1003">Cell membrane</keyword>
<protein>
    <submittedName>
        <fullName evidence="14">Ionotropic receptor 21a</fullName>
    </submittedName>
</protein>
<feature type="compositionally biased region" description="Basic and acidic residues" evidence="9">
    <location>
        <begin position="731"/>
        <end position="753"/>
    </location>
</feature>
<dbReference type="Gene3D" id="1.10.287.70">
    <property type="match status" value="1"/>
</dbReference>
<feature type="region of interest" description="Disordered" evidence="9">
    <location>
        <begin position="831"/>
        <end position="859"/>
    </location>
</feature>
<evidence type="ECO:0000256" key="8">
    <source>
        <dbReference type="ARBA" id="ARBA00023180"/>
    </source>
</evidence>
<feature type="transmembrane region" description="Helical" evidence="10">
    <location>
        <begin position="403"/>
        <end position="422"/>
    </location>
</feature>
<comment type="similarity">
    <text evidence="2">Belongs to the glutamate-gated ion channel (TC 1.A.10.1) family.</text>
</comment>
<evidence type="ECO:0000256" key="11">
    <source>
        <dbReference type="SAM" id="SignalP"/>
    </source>
</evidence>
<evidence type="ECO:0000313" key="14">
    <source>
        <dbReference type="RefSeq" id="XP_070855658.1"/>
    </source>
</evidence>
<accession>A0ABM4U0D0</accession>
<dbReference type="GeneID" id="139355185"/>
<dbReference type="PANTHER" id="PTHR42643">
    <property type="entry name" value="IONOTROPIC RECEPTOR 20A-RELATED"/>
    <property type="match status" value="1"/>
</dbReference>
<feature type="compositionally biased region" description="Polar residues" evidence="9">
    <location>
        <begin position="784"/>
        <end position="802"/>
    </location>
</feature>
<feature type="chain" id="PRO_5046652480" evidence="11">
    <location>
        <begin position="21"/>
        <end position="859"/>
    </location>
</feature>
<feature type="transmembrane region" description="Helical" evidence="10">
    <location>
        <begin position="473"/>
        <end position="500"/>
    </location>
</feature>
<gene>
    <name evidence="14" type="primary">Ir21a</name>
</gene>
<evidence type="ECO:0000256" key="9">
    <source>
        <dbReference type="SAM" id="MobiDB-lite"/>
    </source>
</evidence>
<evidence type="ECO:0000256" key="3">
    <source>
        <dbReference type="ARBA" id="ARBA00022475"/>
    </source>
</evidence>